<comment type="caution">
    <text evidence="2">The sequence shown here is derived from an EMBL/GenBank/DDBJ whole genome shotgun (WGS) entry which is preliminary data.</text>
</comment>
<feature type="non-terminal residue" evidence="2">
    <location>
        <position position="182"/>
    </location>
</feature>
<dbReference type="EMBL" id="BARU01021362">
    <property type="protein sequence ID" value="GAH59705.1"/>
    <property type="molecule type" value="Genomic_DNA"/>
</dbReference>
<keyword evidence="1" id="KW-0812">Transmembrane</keyword>
<protein>
    <submittedName>
        <fullName evidence="2">Uncharacterized protein</fullName>
    </submittedName>
</protein>
<reference evidence="2" key="1">
    <citation type="journal article" date="2014" name="Front. Microbiol.">
        <title>High frequency of phylogenetically diverse reductive dehalogenase-homologous genes in deep subseafloor sedimentary metagenomes.</title>
        <authorList>
            <person name="Kawai M."/>
            <person name="Futagami T."/>
            <person name="Toyoda A."/>
            <person name="Takaki Y."/>
            <person name="Nishi S."/>
            <person name="Hori S."/>
            <person name="Arai W."/>
            <person name="Tsubouchi T."/>
            <person name="Morono Y."/>
            <person name="Uchiyama I."/>
            <person name="Ito T."/>
            <person name="Fujiyama A."/>
            <person name="Inagaki F."/>
            <person name="Takami H."/>
        </authorList>
    </citation>
    <scope>NUCLEOTIDE SEQUENCE</scope>
    <source>
        <strain evidence="2">Expedition CK06-06</strain>
    </source>
</reference>
<organism evidence="2">
    <name type="scientific">marine sediment metagenome</name>
    <dbReference type="NCBI Taxonomy" id="412755"/>
    <lineage>
        <taxon>unclassified sequences</taxon>
        <taxon>metagenomes</taxon>
        <taxon>ecological metagenomes</taxon>
    </lineage>
</organism>
<evidence type="ECO:0000256" key="1">
    <source>
        <dbReference type="SAM" id="Phobius"/>
    </source>
</evidence>
<evidence type="ECO:0000313" key="2">
    <source>
        <dbReference type="EMBL" id="GAH59705.1"/>
    </source>
</evidence>
<gene>
    <name evidence="2" type="ORF">S03H2_34971</name>
</gene>
<dbReference type="AlphaFoldDB" id="X1HRL2"/>
<name>X1HRL2_9ZZZZ</name>
<keyword evidence="1" id="KW-0472">Membrane</keyword>
<feature type="transmembrane region" description="Helical" evidence="1">
    <location>
        <begin position="21"/>
        <end position="45"/>
    </location>
</feature>
<proteinExistence type="predicted"/>
<sequence length="182" mass="20771">MIERTRLSLNLASHPLRNRRFFYLILSSLVVALLLISFFAGKIFVEYKAKAQETRASVKRTDKLIKDAQRDEEDFSAKIEDAIIKYKGKVDLINSIILGKSFSWIEFLSDLENSLPDSSYIVSMAPTLAKDSKVQLSFKVVYSSVDDLLELYNNLKALKFNQIRIISEAENERGLLLSEISL</sequence>
<keyword evidence="1" id="KW-1133">Transmembrane helix</keyword>
<accession>X1HRL2</accession>